<evidence type="ECO:0000256" key="3">
    <source>
        <dbReference type="ARBA" id="ARBA00022989"/>
    </source>
</evidence>
<evidence type="ECO:0000256" key="5">
    <source>
        <dbReference type="SAM" id="Phobius"/>
    </source>
</evidence>
<evidence type="ECO:0000256" key="2">
    <source>
        <dbReference type="ARBA" id="ARBA00022692"/>
    </source>
</evidence>
<feature type="transmembrane region" description="Helical" evidence="5">
    <location>
        <begin position="294"/>
        <end position="318"/>
    </location>
</feature>
<dbReference type="AlphaFoldDB" id="A0A9E2KVQ5"/>
<feature type="transmembrane region" description="Helical" evidence="5">
    <location>
        <begin position="338"/>
        <end position="359"/>
    </location>
</feature>
<keyword evidence="3 5" id="KW-1133">Transmembrane helix</keyword>
<feature type="transmembrane region" description="Helical" evidence="5">
    <location>
        <begin position="158"/>
        <end position="178"/>
    </location>
</feature>
<dbReference type="InterPro" id="IPR004695">
    <property type="entry name" value="SLAC1/Mae1/Ssu1/TehA"/>
</dbReference>
<feature type="transmembrane region" description="Helical" evidence="5">
    <location>
        <begin position="224"/>
        <end position="247"/>
    </location>
</feature>
<dbReference type="PANTHER" id="PTHR37955:SF1">
    <property type="entry name" value="DEP DOMAIN-CONTAINING PROTEIN"/>
    <property type="match status" value="1"/>
</dbReference>
<organism evidence="6 7">
    <name type="scientific">Candidatus Ureaplasma intestinipullorum</name>
    <dbReference type="NCBI Taxonomy" id="2838770"/>
    <lineage>
        <taxon>Bacteria</taxon>
        <taxon>Bacillati</taxon>
        <taxon>Mycoplasmatota</taxon>
        <taxon>Mycoplasmoidales</taxon>
        <taxon>Mycoplasmoidaceae</taxon>
        <taxon>Ureaplasma</taxon>
    </lineage>
</organism>
<keyword evidence="4 5" id="KW-0472">Membrane</keyword>
<accession>A0A9E2KVQ5</accession>
<protein>
    <recommendedName>
        <fullName evidence="8">C4-dicarboxylate transporter/malic acid transport protein</fullName>
    </recommendedName>
</protein>
<keyword evidence="2 5" id="KW-0812">Transmembrane</keyword>
<dbReference type="InterPro" id="IPR052951">
    <property type="entry name" value="Tellurite_res_ion_channel"/>
</dbReference>
<reference evidence="6" key="2">
    <citation type="submission" date="2021-04" db="EMBL/GenBank/DDBJ databases">
        <authorList>
            <person name="Gilroy R."/>
        </authorList>
    </citation>
    <scope>NUCLEOTIDE SEQUENCE</scope>
    <source>
        <strain evidence="6">A5-1222</strain>
    </source>
</reference>
<comment type="caution">
    <text evidence="6">The sequence shown here is derived from an EMBL/GenBank/DDBJ whole genome shotgun (WGS) entry which is preliminary data.</text>
</comment>
<evidence type="ECO:0000256" key="1">
    <source>
        <dbReference type="ARBA" id="ARBA00004141"/>
    </source>
</evidence>
<evidence type="ECO:0000256" key="4">
    <source>
        <dbReference type="ARBA" id="ARBA00023136"/>
    </source>
</evidence>
<feature type="transmembrane region" description="Helical" evidence="5">
    <location>
        <begin position="92"/>
        <end position="110"/>
    </location>
</feature>
<feature type="transmembrane region" description="Helical" evidence="5">
    <location>
        <begin position="190"/>
        <end position="212"/>
    </location>
</feature>
<dbReference type="Gene3D" id="1.50.10.150">
    <property type="entry name" value="Voltage-dependent anion channel"/>
    <property type="match status" value="1"/>
</dbReference>
<proteinExistence type="predicted"/>
<comment type="subcellular location">
    <subcellularLocation>
        <location evidence="1">Membrane</location>
        <topology evidence="1">Multi-pass membrane protein</topology>
    </subcellularLocation>
</comment>
<dbReference type="GO" id="GO:0005886">
    <property type="term" value="C:plasma membrane"/>
    <property type="evidence" value="ECO:0007669"/>
    <property type="project" value="TreeGrafter"/>
</dbReference>
<dbReference type="InterPro" id="IPR038665">
    <property type="entry name" value="Voltage-dep_anion_channel_sf"/>
</dbReference>
<dbReference type="EMBL" id="JAHLFM010000041">
    <property type="protein sequence ID" value="MBU3831025.1"/>
    <property type="molecule type" value="Genomic_DNA"/>
</dbReference>
<dbReference type="Proteomes" id="UP000824247">
    <property type="component" value="Unassembled WGS sequence"/>
</dbReference>
<dbReference type="Pfam" id="PF03595">
    <property type="entry name" value="SLAC1"/>
    <property type="match status" value="1"/>
</dbReference>
<feature type="transmembrane region" description="Helical" evidence="5">
    <location>
        <begin position="49"/>
        <end position="71"/>
    </location>
</feature>
<evidence type="ECO:0008006" key="8">
    <source>
        <dbReference type="Google" id="ProtNLM"/>
    </source>
</evidence>
<evidence type="ECO:0000313" key="6">
    <source>
        <dbReference type="EMBL" id="MBU3831025.1"/>
    </source>
</evidence>
<reference evidence="6" key="1">
    <citation type="journal article" date="2021" name="PeerJ">
        <title>Extensive microbial diversity within the chicken gut microbiome revealed by metagenomics and culture.</title>
        <authorList>
            <person name="Gilroy R."/>
            <person name="Ravi A."/>
            <person name="Getino M."/>
            <person name="Pursley I."/>
            <person name="Horton D.L."/>
            <person name="Alikhan N.F."/>
            <person name="Baker D."/>
            <person name="Gharbi K."/>
            <person name="Hall N."/>
            <person name="Watson M."/>
            <person name="Adriaenssens E.M."/>
            <person name="Foster-Nyarko E."/>
            <person name="Jarju S."/>
            <person name="Secka A."/>
            <person name="Antonio M."/>
            <person name="Oren A."/>
            <person name="Chaudhuri R.R."/>
            <person name="La Ragione R."/>
            <person name="Hildebrand F."/>
            <person name="Pallen M.J."/>
        </authorList>
    </citation>
    <scope>NUCLEOTIDE SEQUENCE</scope>
    <source>
        <strain evidence="6">A5-1222</strain>
    </source>
</reference>
<sequence length="381" mass="43782">MKKNKFSVSKHRVQHLPVALTGLSLGLAGLATALDLILRNNINLNFSSYNAWWISIPFISVSTIIILLITFKHILHPRVLFFDAKNTLSSSFLPTYSMTIMCIGGFLAGWQYHIGKTPPLQIIGAILMCIGVLIQFFFIYMFLVYVLKKHSWHLDSMYGSWFVPTVGISTASTFTGRFNSNILPLEFFQIIWFFAFVTFVILFPIITYSLLFKKQCDCEKFPSIAVNFAPPNLLLASFCQSFAIPSFDNKTIFMDDKHIFVNVMLLFLICFGLVYTFILYIFIVRIFNNNKFDYIFASITFPLAIGCIATTNVSLYLEKLYGQNHISVIDQLYNTFKILGYIFTSIATILILFIATRFFKKSYHILFSNKFDNDVNICYKK</sequence>
<feature type="transmembrane region" description="Helical" evidence="5">
    <location>
        <begin position="259"/>
        <end position="282"/>
    </location>
</feature>
<dbReference type="GO" id="GO:0046583">
    <property type="term" value="F:monoatomic cation efflux transmembrane transporter activity"/>
    <property type="evidence" value="ECO:0007669"/>
    <property type="project" value="TreeGrafter"/>
</dbReference>
<feature type="transmembrane region" description="Helical" evidence="5">
    <location>
        <begin position="122"/>
        <end position="146"/>
    </location>
</feature>
<name>A0A9E2KVQ5_9BACT</name>
<evidence type="ECO:0000313" key="7">
    <source>
        <dbReference type="Proteomes" id="UP000824247"/>
    </source>
</evidence>
<gene>
    <name evidence="6" type="ORF">H9897_02625</name>
</gene>
<dbReference type="PANTHER" id="PTHR37955">
    <property type="entry name" value="TELLURITE RESISTANCE PROTEIN TEHA"/>
    <property type="match status" value="1"/>
</dbReference>